<dbReference type="InterPro" id="IPR050923">
    <property type="entry name" value="Cell_Proc_Reg/RNA_Proc"/>
</dbReference>
<dbReference type="OrthoDB" id="5971507at2759"/>
<proteinExistence type="predicted"/>
<dbReference type="Proteomes" id="UP000288716">
    <property type="component" value="Unassembled WGS sequence"/>
</dbReference>
<dbReference type="InterPro" id="IPR000253">
    <property type="entry name" value="FHA_dom"/>
</dbReference>
<dbReference type="AlphaFoldDB" id="A0A443S3T9"/>
<comment type="caution">
    <text evidence="3">The sequence shown here is derived from an EMBL/GenBank/DDBJ whole genome shotgun (WGS) entry which is preliminary data.</text>
</comment>
<dbReference type="InterPro" id="IPR008984">
    <property type="entry name" value="SMAD_FHA_dom_sf"/>
</dbReference>
<keyword evidence="4" id="KW-1185">Reference proteome</keyword>
<evidence type="ECO:0000313" key="4">
    <source>
        <dbReference type="Proteomes" id="UP000288716"/>
    </source>
</evidence>
<feature type="region of interest" description="Disordered" evidence="1">
    <location>
        <begin position="132"/>
        <end position="159"/>
    </location>
</feature>
<feature type="domain" description="FHA" evidence="2">
    <location>
        <begin position="10"/>
        <end position="61"/>
    </location>
</feature>
<gene>
    <name evidence="3" type="ORF">B4U80_14057</name>
</gene>
<dbReference type="SUPFAM" id="SSF49879">
    <property type="entry name" value="SMAD/FHA domain"/>
    <property type="match status" value="1"/>
</dbReference>
<reference evidence="3 4" key="1">
    <citation type="journal article" date="2018" name="Gigascience">
        <title>Genomes of trombidid mites reveal novel predicted allergens and laterally-transferred genes associated with secondary metabolism.</title>
        <authorList>
            <person name="Dong X."/>
            <person name="Chaisiri K."/>
            <person name="Xia D."/>
            <person name="Armstrong S.D."/>
            <person name="Fang Y."/>
            <person name="Donnelly M.J."/>
            <person name="Kadowaki T."/>
            <person name="McGarry J.W."/>
            <person name="Darby A.C."/>
            <person name="Makepeace B.L."/>
        </authorList>
    </citation>
    <scope>NUCLEOTIDE SEQUENCE [LARGE SCALE GENOMIC DNA]</scope>
    <source>
        <strain evidence="3">UoL-UT</strain>
    </source>
</reference>
<evidence type="ECO:0000259" key="2">
    <source>
        <dbReference type="PROSITE" id="PS50006"/>
    </source>
</evidence>
<organism evidence="3 4">
    <name type="scientific">Leptotrombidium deliense</name>
    <dbReference type="NCBI Taxonomy" id="299467"/>
    <lineage>
        <taxon>Eukaryota</taxon>
        <taxon>Metazoa</taxon>
        <taxon>Ecdysozoa</taxon>
        <taxon>Arthropoda</taxon>
        <taxon>Chelicerata</taxon>
        <taxon>Arachnida</taxon>
        <taxon>Acari</taxon>
        <taxon>Acariformes</taxon>
        <taxon>Trombidiformes</taxon>
        <taxon>Prostigmata</taxon>
        <taxon>Anystina</taxon>
        <taxon>Parasitengona</taxon>
        <taxon>Trombiculoidea</taxon>
        <taxon>Trombiculidae</taxon>
        <taxon>Leptotrombidium</taxon>
    </lineage>
</organism>
<name>A0A443S3T9_9ACAR</name>
<protein>
    <submittedName>
        <fullName evidence="3">E3 ubiquitin-protein ligase RNF8-like protein</fullName>
    </submittedName>
</protein>
<dbReference type="PANTHER" id="PTHR23308">
    <property type="entry name" value="NUCLEAR INHIBITOR OF PROTEIN PHOSPHATASE-1"/>
    <property type="match status" value="1"/>
</dbReference>
<dbReference type="Gene3D" id="2.60.200.20">
    <property type="match status" value="1"/>
</dbReference>
<dbReference type="EMBL" id="NCKV01009498">
    <property type="protein sequence ID" value="RWS22202.1"/>
    <property type="molecule type" value="Genomic_DNA"/>
</dbReference>
<evidence type="ECO:0000313" key="3">
    <source>
        <dbReference type="EMBL" id="RWS22202.1"/>
    </source>
</evidence>
<dbReference type="STRING" id="299467.A0A443S3T9"/>
<dbReference type="VEuPathDB" id="VectorBase:LDEU009838"/>
<dbReference type="CDD" id="cd00060">
    <property type="entry name" value="FHA"/>
    <property type="match status" value="1"/>
</dbReference>
<sequence>METPEIAVNILLNKQRNTECDIRIKNVEISRRHARLIKINNVWQLIDLKSTNGVYVNGDKIKPLVPKSLCNKHIISFGPPERTDFVYRFYQNVEDYKVKADKKRIKLVEKQIEEHSLSEEILNEVSNEAKDVTGLNEPEADAGVYGQQKKRKYGNLENG</sequence>
<evidence type="ECO:0000256" key="1">
    <source>
        <dbReference type="SAM" id="MobiDB-lite"/>
    </source>
</evidence>
<dbReference type="Pfam" id="PF00498">
    <property type="entry name" value="FHA"/>
    <property type="match status" value="1"/>
</dbReference>
<accession>A0A443S3T9</accession>
<dbReference type="PROSITE" id="PS50006">
    <property type="entry name" value="FHA_DOMAIN"/>
    <property type="match status" value="1"/>
</dbReference>
<dbReference type="SMART" id="SM00240">
    <property type="entry name" value="FHA"/>
    <property type="match status" value="1"/>
</dbReference>